<evidence type="ECO:0000256" key="2">
    <source>
        <dbReference type="ARBA" id="ARBA00023136"/>
    </source>
</evidence>
<dbReference type="VEuPathDB" id="AmoebaDB:DICPUDRAFT_96171"/>
<keyword evidence="8" id="KW-1185">Reference proteome</keyword>
<proteinExistence type="predicted"/>
<gene>
    <name evidence="7" type="ORF">DICPUDRAFT_96171</name>
</gene>
<keyword evidence="2 5" id="KW-0472">Membrane</keyword>
<keyword evidence="5" id="KW-1133">Transmembrane helix</keyword>
<name>F1A5T3_DICPU</name>
<evidence type="ECO:0000313" key="7">
    <source>
        <dbReference type="EMBL" id="EGC28445.1"/>
    </source>
</evidence>
<reference evidence="8" key="1">
    <citation type="journal article" date="2011" name="Genome Biol.">
        <title>Comparative genomics of the social amoebae Dictyostelium discoideum and Dictyostelium purpureum.</title>
        <authorList>
            <consortium name="US DOE Joint Genome Institute (JGI-PGF)"/>
            <person name="Sucgang R."/>
            <person name="Kuo A."/>
            <person name="Tian X."/>
            <person name="Salerno W."/>
            <person name="Parikh A."/>
            <person name="Feasley C.L."/>
            <person name="Dalin E."/>
            <person name="Tu H."/>
            <person name="Huang E."/>
            <person name="Barry K."/>
            <person name="Lindquist E."/>
            <person name="Shapiro H."/>
            <person name="Bruce D."/>
            <person name="Schmutz J."/>
            <person name="Salamov A."/>
            <person name="Fey P."/>
            <person name="Gaudet P."/>
            <person name="Anjard C."/>
            <person name="Babu M.M."/>
            <person name="Basu S."/>
            <person name="Bushmanova Y."/>
            <person name="van der Wel H."/>
            <person name="Katoh-Kurasawa M."/>
            <person name="Dinh C."/>
            <person name="Coutinho P.M."/>
            <person name="Saito T."/>
            <person name="Elias M."/>
            <person name="Schaap P."/>
            <person name="Kay R.R."/>
            <person name="Henrissat B."/>
            <person name="Eichinger L."/>
            <person name="Rivero F."/>
            <person name="Putnam N.H."/>
            <person name="West C.M."/>
            <person name="Loomis W.F."/>
            <person name="Chisholm R.L."/>
            <person name="Shaulsky G."/>
            <person name="Strassmann J.E."/>
            <person name="Queller D.C."/>
            <person name="Kuspa A."/>
            <person name="Grigoriev I.V."/>
        </authorList>
    </citation>
    <scope>NUCLEOTIDE SEQUENCE [LARGE SCALE GENOMIC DNA]</scope>
    <source>
        <strain evidence="8">QSDP1</strain>
    </source>
</reference>
<dbReference type="OrthoDB" id="20924at2759"/>
<feature type="region of interest" description="Disordered" evidence="4">
    <location>
        <begin position="220"/>
        <end position="242"/>
    </location>
</feature>
<sequence length="517" mass="60655">MKEDKITRILNCNYKEFVNIYKDQAGQNDYHLKRGDINIKFTNWTTITNTGSLNKDCDNEERSITFQAPINAPQSVLKIIGKNATTINENQKLSVNNKSKSIDIKTFYQPDIMGEYFSVETEWHLKTIDPEKCSLELVIRVTFNMKFVGNLFEVFIIKAASESAIQYVDIVEDYLEKLNIEKRKQYQQQQQQLAQQQLLLEQQAEQQILQQQQQQQQQLQNKKKNEKAHKNNQQQKQQIKSKVFKPSIKPYQNWSVDCNIDQVKKDLNKDLEYLKSNSLDASQGLLKVEISLSEMKSEELQLQHNVNNNNNQLSHSISNSSLLNSSGDSSNSSSFLSPFSLSLLDKNKQIQQNQPQQLSLQTQHLNIQQQLYLFQQYQQQNQQTLSNNSQTNQHIQLLPHLQIQYLQHQQQYLQQQQQQQNYLNLQNQYQQQQHQNIPNLIKQVEINNKVLKDQRIESEERIEEEIQSISDYFDDMIKLQEDSKPWLPSFINISLIVAILAVILSIFSNKNSKRNRY</sequence>
<evidence type="ECO:0000256" key="1">
    <source>
        <dbReference type="ARBA" id="ARBA00004370"/>
    </source>
</evidence>
<organism evidence="7 8">
    <name type="scientific">Dictyostelium purpureum</name>
    <name type="common">Slime mold</name>
    <dbReference type="NCBI Taxonomy" id="5786"/>
    <lineage>
        <taxon>Eukaryota</taxon>
        <taxon>Amoebozoa</taxon>
        <taxon>Evosea</taxon>
        <taxon>Eumycetozoa</taxon>
        <taxon>Dictyostelia</taxon>
        <taxon>Dictyosteliales</taxon>
        <taxon>Dictyosteliaceae</taxon>
        <taxon>Dictyostelium</taxon>
    </lineage>
</organism>
<dbReference type="AlphaFoldDB" id="F1A5T3"/>
<comment type="subcellular location">
    <subcellularLocation>
        <location evidence="1">Membrane</location>
    </subcellularLocation>
</comment>
<evidence type="ECO:0000256" key="5">
    <source>
        <dbReference type="SAM" id="Phobius"/>
    </source>
</evidence>
<keyword evidence="3" id="KW-0175">Coiled coil</keyword>
<evidence type="ECO:0000259" key="6">
    <source>
        <dbReference type="PROSITE" id="PS51778"/>
    </source>
</evidence>
<dbReference type="GeneID" id="10510906"/>
<dbReference type="PROSITE" id="PS51778">
    <property type="entry name" value="VAST"/>
    <property type="match status" value="1"/>
</dbReference>
<accession>F1A5T3</accession>
<dbReference type="eggNOG" id="ENOG502RBKD">
    <property type="taxonomic scope" value="Eukaryota"/>
</dbReference>
<dbReference type="EMBL" id="GL871634">
    <property type="protein sequence ID" value="EGC28445.1"/>
    <property type="molecule type" value="Genomic_DNA"/>
</dbReference>
<dbReference type="KEGG" id="dpp:DICPUDRAFT_96171"/>
<dbReference type="GO" id="GO:0016020">
    <property type="term" value="C:membrane"/>
    <property type="evidence" value="ECO:0007669"/>
    <property type="project" value="UniProtKB-SubCell"/>
</dbReference>
<feature type="coiled-coil region" evidence="3">
    <location>
        <begin position="415"/>
        <end position="461"/>
    </location>
</feature>
<protein>
    <recommendedName>
        <fullName evidence="6">VASt domain-containing protein</fullName>
    </recommendedName>
</protein>
<keyword evidence="5" id="KW-0812">Transmembrane</keyword>
<feature type="compositionally biased region" description="Low complexity" evidence="4">
    <location>
        <begin position="231"/>
        <end position="242"/>
    </location>
</feature>
<feature type="transmembrane region" description="Helical" evidence="5">
    <location>
        <begin position="486"/>
        <end position="507"/>
    </location>
</feature>
<evidence type="ECO:0000313" key="8">
    <source>
        <dbReference type="Proteomes" id="UP000001064"/>
    </source>
</evidence>
<dbReference type="InterPro" id="IPR031968">
    <property type="entry name" value="VASt"/>
</dbReference>
<dbReference type="Proteomes" id="UP000001064">
    <property type="component" value="Unassembled WGS sequence"/>
</dbReference>
<feature type="domain" description="VASt" evidence="6">
    <location>
        <begin position="1"/>
        <end position="179"/>
    </location>
</feature>
<dbReference type="InParanoid" id="F1A5T3"/>
<dbReference type="OMA" id="PDIMGEY"/>
<dbReference type="RefSeq" id="XP_003295027.1">
    <property type="nucleotide sequence ID" value="XM_003294979.1"/>
</dbReference>
<evidence type="ECO:0000256" key="4">
    <source>
        <dbReference type="SAM" id="MobiDB-lite"/>
    </source>
</evidence>
<evidence type="ECO:0000256" key="3">
    <source>
        <dbReference type="SAM" id="Coils"/>
    </source>
</evidence>
<dbReference type="FunCoup" id="F1A5T3">
    <property type="interactions" value="618"/>
</dbReference>